<dbReference type="SUPFAM" id="SSF56436">
    <property type="entry name" value="C-type lectin-like"/>
    <property type="match status" value="1"/>
</dbReference>
<feature type="signal peptide" evidence="6">
    <location>
        <begin position="1"/>
        <end position="19"/>
    </location>
</feature>
<name>A0ABR3IDT7_LOXSC</name>
<dbReference type="CDD" id="cd00037">
    <property type="entry name" value="CLECT"/>
    <property type="match status" value="1"/>
</dbReference>
<dbReference type="InterPro" id="IPR001304">
    <property type="entry name" value="C-type_lectin-like"/>
</dbReference>
<evidence type="ECO:0000259" key="8">
    <source>
        <dbReference type="PROSITE" id="PS50222"/>
    </source>
</evidence>
<evidence type="ECO:0000256" key="2">
    <source>
        <dbReference type="ARBA" id="ARBA00022737"/>
    </source>
</evidence>
<evidence type="ECO:0000259" key="7">
    <source>
        <dbReference type="PROSITE" id="PS50041"/>
    </source>
</evidence>
<keyword evidence="1" id="KW-0479">Metal-binding</keyword>
<reference evidence="9 10" key="1">
    <citation type="submission" date="2024-06" db="EMBL/GenBank/DDBJ databases">
        <title>A chromosome-level genome assembly of beet webworm, Loxostege sticticalis.</title>
        <authorList>
            <person name="Zhang Y."/>
        </authorList>
    </citation>
    <scope>NUCLEOTIDE SEQUENCE [LARGE SCALE GENOMIC DNA]</scope>
    <source>
        <strain evidence="9">AQ026</strain>
        <tissue evidence="9">Whole body</tissue>
    </source>
</reference>
<dbReference type="Gene3D" id="3.10.100.10">
    <property type="entry name" value="Mannose-Binding Protein A, subunit A"/>
    <property type="match status" value="1"/>
</dbReference>
<evidence type="ECO:0000256" key="4">
    <source>
        <dbReference type="ARBA" id="ARBA00022842"/>
    </source>
</evidence>
<dbReference type="SMART" id="SM00054">
    <property type="entry name" value="EFh"/>
    <property type="match status" value="3"/>
</dbReference>
<dbReference type="InterPro" id="IPR018378">
    <property type="entry name" value="C-type_lectin_CS"/>
</dbReference>
<evidence type="ECO:0000256" key="6">
    <source>
        <dbReference type="SAM" id="SignalP"/>
    </source>
</evidence>
<dbReference type="Gene3D" id="1.10.238.10">
    <property type="entry name" value="EF-hand"/>
    <property type="match status" value="2"/>
</dbReference>
<evidence type="ECO:0000256" key="1">
    <source>
        <dbReference type="ARBA" id="ARBA00022723"/>
    </source>
</evidence>
<keyword evidence="5" id="KW-1015">Disulfide bond</keyword>
<dbReference type="PANTHER" id="PTHR45791:SF1">
    <property type="entry name" value="CALCIUM AND INTEGRIN BINDING FAMILY MEMBER 1"/>
    <property type="match status" value="1"/>
</dbReference>
<dbReference type="InterPro" id="IPR051433">
    <property type="entry name" value="CIBP"/>
</dbReference>
<organism evidence="9 10">
    <name type="scientific">Loxostege sticticalis</name>
    <name type="common">Beet webworm moth</name>
    <dbReference type="NCBI Taxonomy" id="481309"/>
    <lineage>
        <taxon>Eukaryota</taxon>
        <taxon>Metazoa</taxon>
        <taxon>Ecdysozoa</taxon>
        <taxon>Arthropoda</taxon>
        <taxon>Hexapoda</taxon>
        <taxon>Insecta</taxon>
        <taxon>Pterygota</taxon>
        <taxon>Neoptera</taxon>
        <taxon>Endopterygota</taxon>
        <taxon>Lepidoptera</taxon>
        <taxon>Glossata</taxon>
        <taxon>Ditrysia</taxon>
        <taxon>Pyraloidea</taxon>
        <taxon>Crambidae</taxon>
        <taxon>Pyraustinae</taxon>
        <taxon>Loxostege</taxon>
    </lineage>
</organism>
<dbReference type="SMART" id="SM00034">
    <property type="entry name" value="CLECT"/>
    <property type="match status" value="1"/>
</dbReference>
<dbReference type="InterPro" id="IPR011992">
    <property type="entry name" value="EF-hand-dom_pair"/>
</dbReference>
<dbReference type="PANTHER" id="PTHR45791">
    <property type="entry name" value="CALCIUM AND INTEGRIN BINDING FAMILY MEMBER 2"/>
    <property type="match status" value="1"/>
</dbReference>
<dbReference type="PROSITE" id="PS00615">
    <property type="entry name" value="C_TYPE_LECTIN_1"/>
    <property type="match status" value="1"/>
</dbReference>
<dbReference type="CDD" id="cd00051">
    <property type="entry name" value="EFh"/>
    <property type="match status" value="1"/>
</dbReference>
<keyword evidence="3" id="KW-0106">Calcium</keyword>
<comment type="caution">
    <text evidence="9">The sequence shown here is derived from an EMBL/GenBank/DDBJ whole genome shotgun (WGS) entry which is preliminary data.</text>
</comment>
<keyword evidence="10" id="KW-1185">Reference proteome</keyword>
<sequence>MENFITLLLVIIFAPLNMANYKCNKESPPRVPKYHMMEKCHRSKLGIAAKANYSTLTSCQRLGIEKKALALNFSPPNAVKEGDEPLEYTCEVLKCAEADGGLSLVNDTRYDYYSIYARPIPNVNATCVPATGMFYLLTTRHNFSQAVQECANISAVLADITSEQRTDTLAQVLAGASVDAALVGLRRTNESSFQTLNGDALDCTTYRAWAPGHPRRHAAQYDCALITRQRTWRSVACKGKHPVLCELVPGGPYKRGSIFASRRHKSNVFSCSTFFSAHQKFRALAPEKVGHNKNAKLPMAKILQYPELRVNPFRDRICKVFSSSNDGDCTFEDFLDMMSVFSEMAPKAVKAEHAFRIFDFDGDDMIGVSDLREVIERLCGPDLKLSDSEIQQLVQNVLEEADLDDDGALSFAEFEHIIDKSSDFCHSFRIRL</sequence>
<dbReference type="InterPro" id="IPR016187">
    <property type="entry name" value="CTDL_fold"/>
</dbReference>
<evidence type="ECO:0000256" key="5">
    <source>
        <dbReference type="ARBA" id="ARBA00023157"/>
    </source>
</evidence>
<evidence type="ECO:0000313" key="10">
    <source>
        <dbReference type="Proteomes" id="UP001549920"/>
    </source>
</evidence>
<gene>
    <name evidence="9" type="ORF">ABMA27_013033</name>
</gene>
<protein>
    <recommendedName>
        <fullName evidence="11">Calcium and integrin-binding protein 1</fullName>
    </recommendedName>
</protein>
<dbReference type="InterPro" id="IPR002048">
    <property type="entry name" value="EF_hand_dom"/>
</dbReference>
<dbReference type="PROSITE" id="PS00018">
    <property type="entry name" value="EF_HAND_1"/>
    <property type="match status" value="2"/>
</dbReference>
<evidence type="ECO:0008006" key="11">
    <source>
        <dbReference type="Google" id="ProtNLM"/>
    </source>
</evidence>
<proteinExistence type="predicted"/>
<dbReference type="Pfam" id="PF00059">
    <property type="entry name" value="Lectin_C"/>
    <property type="match status" value="1"/>
</dbReference>
<keyword evidence="2" id="KW-0677">Repeat</keyword>
<dbReference type="SUPFAM" id="SSF47473">
    <property type="entry name" value="EF-hand"/>
    <property type="match status" value="1"/>
</dbReference>
<dbReference type="InterPro" id="IPR016186">
    <property type="entry name" value="C-type_lectin-like/link_sf"/>
</dbReference>
<dbReference type="EMBL" id="JBEUOH010000004">
    <property type="protein sequence ID" value="KAL0894419.1"/>
    <property type="molecule type" value="Genomic_DNA"/>
</dbReference>
<feature type="chain" id="PRO_5045949105" description="Calcium and integrin-binding protein 1" evidence="6">
    <location>
        <begin position="20"/>
        <end position="432"/>
    </location>
</feature>
<feature type="domain" description="EF-hand" evidence="8">
    <location>
        <begin position="389"/>
        <end position="424"/>
    </location>
</feature>
<evidence type="ECO:0000313" key="9">
    <source>
        <dbReference type="EMBL" id="KAL0894419.1"/>
    </source>
</evidence>
<dbReference type="PROSITE" id="PS50222">
    <property type="entry name" value="EF_HAND_2"/>
    <property type="match status" value="2"/>
</dbReference>
<keyword evidence="6" id="KW-0732">Signal</keyword>
<accession>A0ABR3IDT7</accession>
<keyword evidence="4" id="KW-0460">Magnesium</keyword>
<dbReference type="PROSITE" id="PS50041">
    <property type="entry name" value="C_TYPE_LECTIN_2"/>
    <property type="match status" value="1"/>
</dbReference>
<dbReference type="Pfam" id="PF13499">
    <property type="entry name" value="EF-hand_7"/>
    <property type="match status" value="1"/>
</dbReference>
<dbReference type="InterPro" id="IPR018247">
    <property type="entry name" value="EF_Hand_1_Ca_BS"/>
</dbReference>
<feature type="domain" description="EF-hand" evidence="8">
    <location>
        <begin position="346"/>
        <end position="381"/>
    </location>
</feature>
<feature type="domain" description="C-type lectin" evidence="7">
    <location>
        <begin position="134"/>
        <end position="246"/>
    </location>
</feature>
<dbReference type="Proteomes" id="UP001549920">
    <property type="component" value="Unassembled WGS sequence"/>
</dbReference>
<evidence type="ECO:0000256" key="3">
    <source>
        <dbReference type="ARBA" id="ARBA00022837"/>
    </source>
</evidence>